<evidence type="ECO:0000256" key="1">
    <source>
        <dbReference type="SAM" id="Phobius"/>
    </source>
</evidence>
<protein>
    <submittedName>
        <fullName evidence="2">Uncharacterized protein</fullName>
    </submittedName>
</protein>
<sequence length="70" mass="7544">MRTIARVVGLVALLGTIAPPAAYLSGSMSLESMKTWLLVFTVVWFIVAPVADRQTKLEKIVEESGGEVVP</sequence>
<reference evidence="2 3" key="1">
    <citation type="submission" date="2019-02" db="EMBL/GenBank/DDBJ databases">
        <title>Deep-cultivation of Planctomycetes and their phenomic and genomic characterization uncovers novel biology.</title>
        <authorList>
            <person name="Wiegand S."/>
            <person name="Jogler M."/>
            <person name="Boedeker C."/>
            <person name="Pinto D."/>
            <person name="Vollmers J."/>
            <person name="Rivas-Marin E."/>
            <person name="Kohn T."/>
            <person name="Peeters S.H."/>
            <person name="Heuer A."/>
            <person name="Rast P."/>
            <person name="Oberbeckmann S."/>
            <person name="Bunk B."/>
            <person name="Jeske O."/>
            <person name="Meyerdierks A."/>
            <person name="Storesund J.E."/>
            <person name="Kallscheuer N."/>
            <person name="Luecker S."/>
            <person name="Lage O.M."/>
            <person name="Pohl T."/>
            <person name="Merkel B.J."/>
            <person name="Hornburger P."/>
            <person name="Mueller R.-W."/>
            <person name="Bruemmer F."/>
            <person name="Labrenz M."/>
            <person name="Spormann A.M."/>
            <person name="Op Den Camp H."/>
            <person name="Overmann J."/>
            <person name="Amann R."/>
            <person name="Jetten M.S.M."/>
            <person name="Mascher T."/>
            <person name="Medema M.H."/>
            <person name="Devos D.P."/>
            <person name="Kaster A.-K."/>
            <person name="Ovreas L."/>
            <person name="Rohde M."/>
            <person name="Galperin M.Y."/>
            <person name="Jogler C."/>
        </authorList>
    </citation>
    <scope>NUCLEOTIDE SEQUENCE [LARGE SCALE GENOMIC DNA]</scope>
    <source>
        <strain evidence="2 3">KOR34</strain>
    </source>
</reference>
<feature type="transmembrane region" description="Helical" evidence="1">
    <location>
        <begin position="34"/>
        <end position="51"/>
    </location>
</feature>
<name>A0A5C5V4P5_9BACT</name>
<dbReference type="Proteomes" id="UP000316714">
    <property type="component" value="Unassembled WGS sequence"/>
</dbReference>
<dbReference type="OrthoDB" id="285304at2"/>
<accession>A0A5C5V4P5</accession>
<evidence type="ECO:0000313" key="3">
    <source>
        <dbReference type="Proteomes" id="UP000316714"/>
    </source>
</evidence>
<keyword evidence="1" id="KW-0812">Transmembrane</keyword>
<keyword evidence="1" id="KW-0472">Membrane</keyword>
<gene>
    <name evidence="2" type="ORF">KOR34_33460</name>
</gene>
<organism evidence="2 3">
    <name type="scientific">Posidoniimonas corsicana</name>
    <dbReference type="NCBI Taxonomy" id="1938618"/>
    <lineage>
        <taxon>Bacteria</taxon>
        <taxon>Pseudomonadati</taxon>
        <taxon>Planctomycetota</taxon>
        <taxon>Planctomycetia</taxon>
        <taxon>Pirellulales</taxon>
        <taxon>Lacipirellulaceae</taxon>
        <taxon>Posidoniimonas</taxon>
    </lineage>
</organism>
<keyword evidence="3" id="KW-1185">Reference proteome</keyword>
<evidence type="ECO:0000313" key="2">
    <source>
        <dbReference type="EMBL" id="TWT33514.1"/>
    </source>
</evidence>
<dbReference type="EMBL" id="SIHJ01000002">
    <property type="protein sequence ID" value="TWT33514.1"/>
    <property type="molecule type" value="Genomic_DNA"/>
</dbReference>
<dbReference type="AlphaFoldDB" id="A0A5C5V4P5"/>
<proteinExistence type="predicted"/>
<comment type="caution">
    <text evidence="2">The sequence shown here is derived from an EMBL/GenBank/DDBJ whole genome shotgun (WGS) entry which is preliminary data.</text>
</comment>
<keyword evidence="1" id="KW-1133">Transmembrane helix</keyword>
<dbReference type="RefSeq" id="WP_146566210.1">
    <property type="nucleotide sequence ID" value="NZ_SIHJ01000002.1"/>
</dbReference>